<evidence type="ECO:0008006" key="6">
    <source>
        <dbReference type="Google" id="ProtNLM"/>
    </source>
</evidence>
<evidence type="ECO:0000313" key="3">
    <source>
        <dbReference type="EMBL" id="OAD41788.1"/>
    </source>
</evidence>
<accession>A0A163CF64</accession>
<evidence type="ECO:0000313" key="4">
    <source>
        <dbReference type="Proteomes" id="UP000185657"/>
    </source>
</evidence>
<dbReference type="AlphaFoldDB" id="A0A163CF64"/>
<feature type="signal peptide" evidence="1">
    <location>
        <begin position="1"/>
        <end position="23"/>
    </location>
</feature>
<dbReference type="EMBL" id="CP017476">
    <property type="protein sequence ID" value="AOW13497.1"/>
    <property type="molecule type" value="Genomic_DNA"/>
</dbReference>
<keyword evidence="4" id="KW-1185">Reference proteome</keyword>
<dbReference type="Proteomes" id="UP000185657">
    <property type="component" value="Unassembled WGS sequence"/>
</dbReference>
<evidence type="ECO:0000313" key="2">
    <source>
        <dbReference type="EMBL" id="AOW13497.1"/>
    </source>
</evidence>
<dbReference type="KEGG" id="hyl:LPB072_12150"/>
<dbReference type="OrthoDB" id="8906805at2"/>
<gene>
    <name evidence="2" type="ORF">LPB072_12150</name>
    <name evidence="3" type="ORF">LPB72_10775</name>
</gene>
<organism evidence="2 5">
    <name type="scientific">Hydrogenophaga crassostreae</name>
    <dbReference type="NCBI Taxonomy" id="1763535"/>
    <lineage>
        <taxon>Bacteria</taxon>
        <taxon>Pseudomonadati</taxon>
        <taxon>Pseudomonadota</taxon>
        <taxon>Betaproteobacteria</taxon>
        <taxon>Burkholderiales</taxon>
        <taxon>Comamonadaceae</taxon>
        <taxon>Hydrogenophaga</taxon>
    </lineage>
</organism>
<reference evidence="3 4" key="1">
    <citation type="submission" date="2016-02" db="EMBL/GenBank/DDBJ databases">
        <title>Draft genome sequence of Hydrogenophaga sp. LPB0072.</title>
        <authorList>
            <person name="Shin S.-K."/>
            <person name="Yi H."/>
        </authorList>
    </citation>
    <scope>NUCLEOTIDE SEQUENCE [LARGE SCALE GENOMIC DNA]</scope>
    <source>
        <strain evidence="3 4">LPB0072</strain>
    </source>
</reference>
<dbReference type="EMBL" id="LVWD01000013">
    <property type="protein sequence ID" value="OAD41788.1"/>
    <property type="molecule type" value="Genomic_DNA"/>
</dbReference>
<evidence type="ECO:0000256" key="1">
    <source>
        <dbReference type="SAM" id="SignalP"/>
    </source>
</evidence>
<feature type="chain" id="PRO_5044549460" description="Porin domain-containing protein" evidence="1">
    <location>
        <begin position="24"/>
        <end position="366"/>
    </location>
</feature>
<dbReference type="Proteomes" id="UP000185680">
    <property type="component" value="Chromosome"/>
</dbReference>
<evidence type="ECO:0000313" key="5">
    <source>
        <dbReference type="Proteomes" id="UP000185680"/>
    </source>
</evidence>
<dbReference type="RefSeq" id="WP_066090051.1">
    <property type="nucleotide sequence ID" value="NZ_CP017476.1"/>
</dbReference>
<dbReference type="STRING" id="1763535.LPB072_12150"/>
<name>A0A163CF64_9BURK</name>
<protein>
    <recommendedName>
        <fullName evidence="6">Porin domain-containing protein</fullName>
    </recommendedName>
</protein>
<reference evidence="2 5" key="2">
    <citation type="submission" date="2016-10" db="EMBL/GenBank/DDBJ databases">
        <title>Hydorgenophaga sp. LPB0072 isolated from gastropod.</title>
        <authorList>
            <person name="Kim E."/>
            <person name="Yi H."/>
        </authorList>
    </citation>
    <scope>NUCLEOTIDE SEQUENCE [LARGE SCALE GENOMIC DNA]</scope>
    <source>
        <strain evidence="2 5">LPB0072</strain>
    </source>
</reference>
<sequence>MNSKIASLLVLASQPFVWLPAMAQNTLTVPMEIVRVSNPELSAESSGSVTLYRLHPQYTLQSIQGSSRTELTLGGMIEKSSNTDLSANRTLPSVRVLWENSSPVDVFGLRASLEEASTRETEFAEFGRVTRDSTQRTGTLGGTWTRNLTARSFLELAASHARVSYDTALLVDYSETRGSVAYRFESGPSSRYALTSSVARLKPSGGGTSVSRGEVGLGYEVDLREDVTLNARAGVVHTSTPRGKTDPVGALRLAYTGERVGYALEWVRDVSLGGTLGGYTRSETLGASFTYPFTVDTSLALGYSQARSLEVDRDVGVTVYARVRSELTRFWAFTMGLENRRAKSSVTPSASGNAFAVGFVYAHPDF</sequence>
<keyword evidence="1" id="KW-0732">Signal</keyword>
<proteinExistence type="predicted"/>